<dbReference type="Proteomes" id="UP000681720">
    <property type="component" value="Unassembled WGS sequence"/>
</dbReference>
<gene>
    <name evidence="1" type="ORF">GIL414_LOCUS61386</name>
</gene>
<sequence length="20" mass="2333">MPKLYFVLISMRDGDGDVFE</sequence>
<evidence type="ECO:0000313" key="2">
    <source>
        <dbReference type="Proteomes" id="UP000681720"/>
    </source>
</evidence>
<organism evidence="1 2">
    <name type="scientific">Rotaria magnacalcarata</name>
    <dbReference type="NCBI Taxonomy" id="392030"/>
    <lineage>
        <taxon>Eukaryota</taxon>
        <taxon>Metazoa</taxon>
        <taxon>Spiralia</taxon>
        <taxon>Gnathifera</taxon>
        <taxon>Rotifera</taxon>
        <taxon>Eurotatoria</taxon>
        <taxon>Bdelloidea</taxon>
        <taxon>Philodinida</taxon>
        <taxon>Philodinidae</taxon>
        <taxon>Rotaria</taxon>
    </lineage>
</organism>
<accession>A0A8S3EKM0</accession>
<evidence type="ECO:0000313" key="1">
    <source>
        <dbReference type="EMBL" id="CAF5075423.1"/>
    </source>
</evidence>
<reference evidence="1" key="1">
    <citation type="submission" date="2021-02" db="EMBL/GenBank/DDBJ databases">
        <authorList>
            <person name="Nowell W R."/>
        </authorList>
    </citation>
    <scope>NUCLEOTIDE SEQUENCE</scope>
</reference>
<protein>
    <submittedName>
        <fullName evidence="1">Uncharacterized protein</fullName>
    </submittedName>
</protein>
<dbReference type="EMBL" id="CAJOBJ010241038">
    <property type="protein sequence ID" value="CAF5075423.1"/>
    <property type="molecule type" value="Genomic_DNA"/>
</dbReference>
<comment type="caution">
    <text evidence="1">The sequence shown here is derived from an EMBL/GenBank/DDBJ whole genome shotgun (WGS) entry which is preliminary data.</text>
</comment>
<dbReference type="AlphaFoldDB" id="A0A8S3EKM0"/>
<feature type="non-terminal residue" evidence="1">
    <location>
        <position position="20"/>
    </location>
</feature>
<name>A0A8S3EKM0_9BILA</name>
<proteinExistence type="predicted"/>